<dbReference type="Proteomes" id="UP000799441">
    <property type="component" value="Unassembled WGS sequence"/>
</dbReference>
<dbReference type="SUPFAM" id="SSF51735">
    <property type="entry name" value="NAD(P)-binding Rossmann-fold domains"/>
    <property type="match status" value="1"/>
</dbReference>
<dbReference type="Gene3D" id="3.40.50.720">
    <property type="entry name" value="NAD(P)-binding Rossmann-like Domain"/>
    <property type="match status" value="1"/>
</dbReference>
<dbReference type="AlphaFoldDB" id="A0A9P4PXI6"/>
<feature type="non-terminal residue" evidence="3">
    <location>
        <position position="1"/>
    </location>
</feature>
<keyword evidence="4" id="KW-1185">Reference proteome</keyword>
<organism evidence="3 4">
    <name type="scientific">Polychaeton citri CBS 116435</name>
    <dbReference type="NCBI Taxonomy" id="1314669"/>
    <lineage>
        <taxon>Eukaryota</taxon>
        <taxon>Fungi</taxon>
        <taxon>Dikarya</taxon>
        <taxon>Ascomycota</taxon>
        <taxon>Pezizomycotina</taxon>
        <taxon>Dothideomycetes</taxon>
        <taxon>Dothideomycetidae</taxon>
        <taxon>Capnodiales</taxon>
        <taxon>Capnodiaceae</taxon>
        <taxon>Polychaeton</taxon>
    </lineage>
</organism>
<dbReference type="InterPro" id="IPR036291">
    <property type="entry name" value="NAD(P)-bd_dom_sf"/>
</dbReference>
<dbReference type="PANTHER" id="PTHR10366:SF564">
    <property type="entry name" value="STEROL-4-ALPHA-CARBOXYLATE 3-DEHYDROGENASE, DECARBOXYLATING"/>
    <property type="match status" value="1"/>
</dbReference>
<proteinExistence type="inferred from homology"/>
<comment type="caution">
    <text evidence="3">The sequence shown here is derived from an EMBL/GenBank/DDBJ whole genome shotgun (WGS) entry which is preliminary data.</text>
</comment>
<evidence type="ECO:0000313" key="3">
    <source>
        <dbReference type="EMBL" id="KAF2716762.1"/>
    </source>
</evidence>
<protein>
    <submittedName>
        <fullName evidence="3">Uncharacterized protein</fullName>
    </submittedName>
</protein>
<dbReference type="OrthoDB" id="2735536at2759"/>
<evidence type="ECO:0000256" key="2">
    <source>
        <dbReference type="ARBA" id="ARBA00023445"/>
    </source>
</evidence>
<keyword evidence="1" id="KW-0560">Oxidoreductase</keyword>
<comment type="similarity">
    <text evidence="2">Belongs to the NAD(P)-dependent epimerase/dehydratase family. Dihydroflavonol-4-reductase subfamily.</text>
</comment>
<evidence type="ECO:0000313" key="4">
    <source>
        <dbReference type="Proteomes" id="UP000799441"/>
    </source>
</evidence>
<accession>A0A9P4PXI6</accession>
<dbReference type="InterPro" id="IPR050425">
    <property type="entry name" value="NAD(P)_dehydrat-like"/>
</dbReference>
<dbReference type="PANTHER" id="PTHR10366">
    <property type="entry name" value="NAD DEPENDENT EPIMERASE/DEHYDRATASE"/>
    <property type="match status" value="1"/>
</dbReference>
<gene>
    <name evidence="3" type="ORF">K431DRAFT_335332</name>
</gene>
<dbReference type="GO" id="GO:0016616">
    <property type="term" value="F:oxidoreductase activity, acting on the CH-OH group of donors, NAD or NADP as acceptor"/>
    <property type="evidence" value="ECO:0007669"/>
    <property type="project" value="TreeGrafter"/>
</dbReference>
<name>A0A9P4PXI6_9PEZI</name>
<reference evidence="3" key="1">
    <citation type="journal article" date="2020" name="Stud. Mycol.">
        <title>101 Dothideomycetes genomes: a test case for predicting lifestyles and emergence of pathogens.</title>
        <authorList>
            <person name="Haridas S."/>
            <person name="Albert R."/>
            <person name="Binder M."/>
            <person name="Bloem J."/>
            <person name="Labutti K."/>
            <person name="Salamov A."/>
            <person name="Andreopoulos B."/>
            <person name="Baker S."/>
            <person name="Barry K."/>
            <person name="Bills G."/>
            <person name="Bluhm B."/>
            <person name="Cannon C."/>
            <person name="Castanera R."/>
            <person name="Culley D."/>
            <person name="Daum C."/>
            <person name="Ezra D."/>
            <person name="Gonzalez J."/>
            <person name="Henrissat B."/>
            <person name="Kuo A."/>
            <person name="Liang C."/>
            <person name="Lipzen A."/>
            <person name="Lutzoni F."/>
            <person name="Magnuson J."/>
            <person name="Mondo S."/>
            <person name="Nolan M."/>
            <person name="Ohm R."/>
            <person name="Pangilinan J."/>
            <person name="Park H.-J."/>
            <person name="Ramirez L."/>
            <person name="Alfaro M."/>
            <person name="Sun H."/>
            <person name="Tritt A."/>
            <person name="Yoshinaga Y."/>
            <person name="Zwiers L.-H."/>
            <person name="Turgeon B."/>
            <person name="Goodwin S."/>
            <person name="Spatafora J."/>
            <person name="Crous P."/>
            <person name="Grigoriev I."/>
        </authorList>
    </citation>
    <scope>NUCLEOTIDE SEQUENCE</scope>
    <source>
        <strain evidence="3">CBS 116435</strain>
    </source>
</reference>
<sequence>STSSSSVVLVTDANGHVAQHIVAQLLERGAGSRPKIKATVRSGTSAIGLKTVFADALASGSLEVVQIVAITSSRSFDSVLDECTYVAHVASPLVVCSKDVENEALKPAIRGTISLMYSTLKCK</sequence>
<evidence type="ECO:0000256" key="1">
    <source>
        <dbReference type="ARBA" id="ARBA00023002"/>
    </source>
</evidence>
<dbReference type="EMBL" id="MU003863">
    <property type="protein sequence ID" value="KAF2716762.1"/>
    <property type="molecule type" value="Genomic_DNA"/>
</dbReference>